<reference evidence="1" key="2">
    <citation type="journal article" date="2007" name="Science">
        <title>Draft genome sequence of the sexually transmitted pathogen Trichomonas vaginalis.</title>
        <authorList>
            <person name="Carlton J.M."/>
            <person name="Hirt R.P."/>
            <person name="Silva J.C."/>
            <person name="Delcher A.L."/>
            <person name="Schatz M."/>
            <person name="Zhao Q."/>
            <person name="Wortman J.R."/>
            <person name="Bidwell S.L."/>
            <person name="Alsmark U.C.M."/>
            <person name="Besteiro S."/>
            <person name="Sicheritz-Ponten T."/>
            <person name="Noel C.J."/>
            <person name="Dacks J.B."/>
            <person name="Foster P.G."/>
            <person name="Simillion C."/>
            <person name="Van de Peer Y."/>
            <person name="Miranda-Saavedra D."/>
            <person name="Barton G.J."/>
            <person name="Westrop G.D."/>
            <person name="Mueller S."/>
            <person name="Dessi D."/>
            <person name="Fiori P.L."/>
            <person name="Ren Q."/>
            <person name="Paulsen I."/>
            <person name="Zhang H."/>
            <person name="Bastida-Corcuera F.D."/>
            <person name="Simoes-Barbosa A."/>
            <person name="Brown M.T."/>
            <person name="Hayes R.D."/>
            <person name="Mukherjee M."/>
            <person name="Okumura C.Y."/>
            <person name="Schneider R."/>
            <person name="Smith A.J."/>
            <person name="Vanacova S."/>
            <person name="Villalvazo M."/>
            <person name="Haas B.J."/>
            <person name="Pertea M."/>
            <person name="Feldblyum T.V."/>
            <person name="Utterback T.R."/>
            <person name="Shu C.L."/>
            <person name="Osoegawa K."/>
            <person name="de Jong P.J."/>
            <person name="Hrdy I."/>
            <person name="Horvathova L."/>
            <person name="Zubacova Z."/>
            <person name="Dolezal P."/>
            <person name="Malik S.B."/>
            <person name="Logsdon J.M. Jr."/>
            <person name="Henze K."/>
            <person name="Gupta A."/>
            <person name="Wang C.C."/>
            <person name="Dunne R.L."/>
            <person name="Upcroft J.A."/>
            <person name="Upcroft P."/>
            <person name="White O."/>
            <person name="Salzberg S.L."/>
            <person name="Tang P."/>
            <person name="Chiu C.-H."/>
            <person name="Lee Y.-S."/>
            <person name="Embley T.M."/>
            <person name="Coombs G.H."/>
            <person name="Mottram J.C."/>
            <person name="Tachezy J."/>
            <person name="Fraser-Liggett C.M."/>
            <person name="Johnson P.J."/>
        </authorList>
    </citation>
    <scope>NUCLEOTIDE SEQUENCE [LARGE SCALE GENOMIC DNA]</scope>
    <source>
        <strain evidence="1">G3</strain>
    </source>
</reference>
<organism evidence="1 2">
    <name type="scientific">Trichomonas vaginalis (strain ATCC PRA-98 / G3)</name>
    <dbReference type="NCBI Taxonomy" id="412133"/>
    <lineage>
        <taxon>Eukaryota</taxon>
        <taxon>Metamonada</taxon>
        <taxon>Parabasalia</taxon>
        <taxon>Trichomonadida</taxon>
        <taxon>Trichomonadidae</taxon>
        <taxon>Trichomonas</taxon>
    </lineage>
</organism>
<evidence type="ECO:0000313" key="1">
    <source>
        <dbReference type="EMBL" id="EAY08326.1"/>
    </source>
</evidence>
<dbReference type="InParanoid" id="A2EG50"/>
<protein>
    <submittedName>
        <fullName evidence="1">Uncharacterized protein</fullName>
    </submittedName>
</protein>
<dbReference type="AlphaFoldDB" id="A2EG50"/>
<gene>
    <name evidence="1" type="ORF">TVAG_352480</name>
</gene>
<proteinExistence type="predicted"/>
<accession>A2EG50</accession>
<sequence length="149" mass="17205">MSKNRSEKLYLGSLKRKTNAEIDIQKKQEQMRWEQSLNAQHKLAYHPPQRISYSRTVSSRLALLPNSTLCMPSRSKHGRREAGIRKSNSFVPTESMTRTLKELKETQKKNDPAFRSMNNLPPIINENIQIQPFSPISATVAQMERLNII</sequence>
<dbReference type="KEGG" id="tva:4766228"/>
<dbReference type="Proteomes" id="UP000001542">
    <property type="component" value="Unassembled WGS sequence"/>
</dbReference>
<keyword evidence="2" id="KW-1185">Reference proteome</keyword>
<dbReference type="VEuPathDB" id="TrichDB:TVAGG3_0133030"/>
<dbReference type="EMBL" id="DS113380">
    <property type="protein sequence ID" value="EAY08326.1"/>
    <property type="molecule type" value="Genomic_DNA"/>
</dbReference>
<reference evidence="1" key="1">
    <citation type="submission" date="2006-10" db="EMBL/GenBank/DDBJ databases">
        <authorList>
            <person name="Amadeo P."/>
            <person name="Zhao Q."/>
            <person name="Wortman J."/>
            <person name="Fraser-Liggett C."/>
            <person name="Carlton J."/>
        </authorList>
    </citation>
    <scope>NUCLEOTIDE SEQUENCE</scope>
    <source>
        <strain evidence="1">G3</strain>
    </source>
</reference>
<dbReference type="RefSeq" id="XP_001320549.1">
    <property type="nucleotide sequence ID" value="XM_001320514.1"/>
</dbReference>
<dbReference type="VEuPathDB" id="TrichDB:TVAG_352480"/>
<evidence type="ECO:0000313" key="2">
    <source>
        <dbReference type="Proteomes" id="UP000001542"/>
    </source>
</evidence>
<name>A2EG50_TRIV3</name>